<keyword evidence="1" id="KW-0472">Membrane</keyword>
<protein>
    <submittedName>
        <fullName evidence="2">Uncharacterized protein</fullName>
    </submittedName>
</protein>
<organism evidence="2 3">
    <name type="scientific">Pneumocystis murina (strain B123)</name>
    <name type="common">Mouse pneumocystis pneumonia agent</name>
    <name type="synonym">Pneumocystis carinii f. sp. muris</name>
    <dbReference type="NCBI Taxonomy" id="1069680"/>
    <lineage>
        <taxon>Eukaryota</taxon>
        <taxon>Fungi</taxon>
        <taxon>Dikarya</taxon>
        <taxon>Ascomycota</taxon>
        <taxon>Taphrinomycotina</taxon>
        <taxon>Pneumocystomycetes</taxon>
        <taxon>Pneumocystaceae</taxon>
        <taxon>Pneumocystis</taxon>
    </lineage>
</organism>
<name>M7PKH2_PNEMU</name>
<dbReference type="EMBL" id="AFWA02000003">
    <property type="protein sequence ID" value="EMR10954.1"/>
    <property type="molecule type" value="Genomic_DNA"/>
</dbReference>
<dbReference type="HOGENOM" id="CLU_2159493_0_0_1"/>
<keyword evidence="3" id="KW-1185">Reference proteome</keyword>
<dbReference type="VEuPathDB" id="FungiDB:PNEG_01099"/>
<proteinExistence type="predicted"/>
<sequence>MHFHITSICITIAMFFVMIRGAAFGGVQLVRRDTKEVVKQIANDTGLKPLLNATNQSGSHGSIVEVALDTSNGTALKPTGGSDPNGSIRVSIATGTFVLVILAFIGSLASF</sequence>
<dbReference type="OrthoDB" id="5415050at2759"/>
<keyword evidence="1" id="KW-0812">Transmembrane</keyword>
<accession>M7PKH2</accession>
<gene>
    <name evidence="2" type="ORF">PNEG_01099</name>
</gene>
<feature type="transmembrane region" description="Helical" evidence="1">
    <location>
        <begin position="88"/>
        <end position="109"/>
    </location>
</feature>
<dbReference type="GeneID" id="19894796"/>
<comment type="caution">
    <text evidence="2">The sequence shown here is derived from an EMBL/GenBank/DDBJ whole genome shotgun (WGS) entry which is preliminary data.</text>
</comment>
<feature type="transmembrane region" description="Helical" evidence="1">
    <location>
        <begin position="7"/>
        <end position="30"/>
    </location>
</feature>
<keyword evidence="1" id="KW-1133">Transmembrane helix</keyword>
<dbReference type="AlphaFoldDB" id="M7PKH2"/>
<dbReference type="RefSeq" id="XP_007873011.1">
    <property type="nucleotide sequence ID" value="XM_007874820.1"/>
</dbReference>
<evidence type="ECO:0000313" key="2">
    <source>
        <dbReference type="EMBL" id="EMR10954.1"/>
    </source>
</evidence>
<reference evidence="3" key="1">
    <citation type="journal article" date="2016" name="Nat. Commun.">
        <title>Genome analysis of three Pneumocystis species reveals adaptation mechanisms to life exclusively in mammalian hosts.</title>
        <authorList>
            <person name="Ma L."/>
            <person name="Chen Z."/>
            <person name="Huang D.W."/>
            <person name="Kutty G."/>
            <person name="Ishihara M."/>
            <person name="Wang H."/>
            <person name="Abouelleil A."/>
            <person name="Bishop L."/>
            <person name="Davey E."/>
            <person name="Deng R."/>
            <person name="Deng X."/>
            <person name="Fan L."/>
            <person name="Fantoni G."/>
            <person name="Fitzgerald M."/>
            <person name="Gogineni E."/>
            <person name="Goldberg J.M."/>
            <person name="Handley G."/>
            <person name="Hu X."/>
            <person name="Huber C."/>
            <person name="Jiao X."/>
            <person name="Jones K."/>
            <person name="Levin J.Z."/>
            <person name="Liu Y."/>
            <person name="Macdonald P."/>
            <person name="Melnikov A."/>
            <person name="Raley C."/>
            <person name="Sassi M."/>
            <person name="Sherman B.T."/>
            <person name="Song X."/>
            <person name="Sykes S."/>
            <person name="Tran B."/>
            <person name="Walsh L."/>
            <person name="Xia Y."/>
            <person name="Yang J."/>
            <person name="Young S."/>
            <person name="Zeng Q."/>
            <person name="Zheng X."/>
            <person name="Stephens R."/>
            <person name="Nusbaum C."/>
            <person name="Birren B.W."/>
            <person name="Azadi P."/>
            <person name="Lempicki R.A."/>
            <person name="Cuomo C.A."/>
            <person name="Kovacs J.A."/>
        </authorList>
    </citation>
    <scope>NUCLEOTIDE SEQUENCE [LARGE SCALE GENOMIC DNA]</scope>
    <source>
        <strain evidence="3">B123</strain>
    </source>
</reference>
<dbReference type="Proteomes" id="UP000011958">
    <property type="component" value="Unassembled WGS sequence"/>
</dbReference>
<evidence type="ECO:0000313" key="3">
    <source>
        <dbReference type="Proteomes" id="UP000011958"/>
    </source>
</evidence>
<evidence type="ECO:0000256" key="1">
    <source>
        <dbReference type="SAM" id="Phobius"/>
    </source>
</evidence>